<proteinExistence type="predicted"/>
<evidence type="ECO:0000313" key="2">
    <source>
        <dbReference type="Proteomes" id="UP001295684"/>
    </source>
</evidence>
<gene>
    <name evidence="1" type="ORF">ECRASSUSDP1_LOCUS23453</name>
</gene>
<organism evidence="1 2">
    <name type="scientific">Euplotes crassus</name>
    <dbReference type="NCBI Taxonomy" id="5936"/>
    <lineage>
        <taxon>Eukaryota</taxon>
        <taxon>Sar</taxon>
        <taxon>Alveolata</taxon>
        <taxon>Ciliophora</taxon>
        <taxon>Intramacronucleata</taxon>
        <taxon>Spirotrichea</taxon>
        <taxon>Hypotrichia</taxon>
        <taxon>Euplotida</taxon>
        <taxon>Euplotidae</taxon>
        <taxon>Moneuplotes</taxon>
    </lineage>
</organism>
<sequence length="145" mass="17254">MIKRPRVSKETKKKLGIKLIKNLSSLSTEKPFIKLTKMEPKEVTPKDLQYLKYTAFLTKKMEGLRNQMIEHLRKLSALKSQIVEIKMKERDYMQVTYNLIILDRRNKSLINTLNEVIKKTKEQIHLLQPKSSPKSPSCRRYQKYF</sequence>
<protein>
    <submittedName>
        <fullName evidence="1">Uncharacterized protein</fullName>
    </submittedName>
</protein>
<evidence type="ECO:0000313" key="1">
    <source>
        <dbReference type="EMBL" id="CAI2381986.1"/>
    </source>
</evidence>
<dbReference type="AlphaFoldDB" id="A0AAD1XYV2"/>
<accession>A0AAD1XYV2</accession>
<dbReference type="EMBL" id="CAMPGE010024124">
    <property type="protein sequence ID" value="CAI2381986.1"/>
    <property type="molecule type" value="Genomic_DNA"/>
</dbReference>
<name>A0AAD1XYV2_EUPCR</name>
<keyword evidence="2" id="KW-1185">Reference proteome</keyword>
<dbReference type="Proteomes" id="UP001295684">
    <property type="component" value="Unassembled WGS sequence"/>
</dbReference>
<reference evidence="1" key="1">
    <citation type="submission" date="2023-07" db="EMBL/GenBank/DDBJ databases">
        <authorList>
            <consortium name="AG Swart"/>
            <person name="Singh M."/>
            <person name="Singh A."/>
            <person name="Seah K."/>
            <person name="Emmerich C."/>
        </authorList>
    </citation>
    <scope>NUCLEOTIDE SEQUENCE</scope>
    <source>
        <strain evidence="1">DP1</strain>
    </source>
</reference>
<comment type="caution">
    <text evidence="1">The sequence shown here is derived from an EMBL/GenBank/DDBJ whole genome shotgun (WGS) entry which is preliminary data.</text>
</comment>